<dbReference type="Proteomes" id="UP001321486">
    <property type="component" value="Plasmid pNBRC108728a"/>
</dbReference>
<sequence length="149" mass="16100">MAASSASYTPDVVRRANETTYYALAPLGIGAILGFSVAPSTLTSSAYGLILLGVLAVAAIACIMRVRLMLWKRRALRDRDLLNTAVAVQLMKTRGLSMEQANAFVQAAHFETLNAGLQYAFRGCVDDHQTTIYVRHNGDIDVVTEGVHA</sequence>
<feature type="transmembrane region" description="Helical" evidence="1">
    <location>
        <begin position="21"/>
        <end position="38"/>
    </location>
</feature>
<evidence type="ECO:0000313" key="2">
    <source>
        <dbReference type="EMBL" id="BDZ52775.1"/>
    </source>
</evidence>
<keyword evidence="1" id="KW-0472">Membrane</keyword>
<geneLocation type="plasmid" evidence="2 3">
    <name>pNBRC108728a</name>
</geneLocation>
<protein>
    <submittedName>
        <fullName evidence="2">Uncharacterized protein</fullName>
    </submittedName>
</protein>
<gene>
    <name evidence="2" type="ORF">GCM10025867_50160</name>
</gene>
<reference evidence="3" key="1">
    <citation type="journal article" date="2019" name="Int. J. Syst. Evol. Microbiol.">
        <title>The Global Catalogue of Microorganisms (GCM) 10K type strain sequencing project: providing services to taxonomists for standard genome sequencing and annotation.</title>
        <authorList>
            <consortium name="The Broad Institute Genomics Platform"/>
            <consortium name="The Broad Institute Genome Sequencing Center for Infectious Disease"/>
            <person name="Wu L."/>
            <person name="Ma J."/>
        </authorList>
    </citation>
    <scope>NUCLEOTIDE SEQUENCE [LARGE SCALE GENOMIC DNA]</scope>
    <source>
        <strain evidence="3">NBRC 108728</strain>
    </source>
</reference>
<keyword evidence="1" id="KW-0812">Transmembrane</keyword>
<organism evidence="2 3">
    <name type="scientific">Frondihabitans sucicola</name>
    <dbReference type="NCBI Taxonomy" id="1268041"/>
    <lineage>
        <taxon>Bacteria</taxon>
        <taxon>Bacillati</taxon>
        <taxon>Actinomycetota</taxon>
        <taxon>Actinomycetes</taxon>
        <taxon>Micrococcales</taxon>
        <taxon>Microbacteriaceae</taxon>
        <taxon>Frondihabitans</taxon>
    </lineage>
</organism>
<evidence type="ECO:0000313" key="3">
    <source>
        <dbReference type="Proteomes" id="UP001321486"/>
    </source>
</evidence>
<proteinExistence type="predicted"/>
<dbReference type="EMBL" id="AP027733">
    <property type="protein sequence ID" value="BDZ52775.1"/>
    <property type="molecule type" value="Genomic_DNA"/>
</dbReference>
<keyword evidence="2" id="KW-0614">Plasmid</keyword>
<dbReference type="RefSeq" id="WP_286347059.1">
    <property type="nucleotide sequence ID" value="NZ_AP027733.1"/>
</dbReference>
<evidence type="ECO:0000256" key="1">
    <source>
        <dbReference type="SAM" id="Phobius"/>
    </source>
</evidence>
<keyword evidence="1" id="KW-1133">Transmembrane helix</keyword>
<accession>A0ABN6YA01</accession>
<name>A0ABN6YA01_9MICO</name>
<feature type="transmembrane region" description="Helical" evidence="1">
    <location>
        <begin position="44"/>
        <end position="64"/>
    </location>
</feature>
<keyword evidence="3" id="KW-1185">Reference proteome</keyword>